<dbReference type="InterPro" id="IPR001623">
    <property type="entry name" value="DnaJ_domain"/>
</dbReference>
<dbReference type="Gene3D" id="1.10.287.110">
    <property type="entry name" value="DnaJ domain"/>
    <property type="match status" value="1"/>
</dbReference>
<evidence type="ECO:0000313" key="6">
    <source>
        <dbReference type="Proteomes" id="UP000186905"/>
    </source>
</evidence>
<name>A0A1Q9H0T3_9GAMM</name>
<dbReference type="EMBL" id="MJIL01000044">
    <property type="protein sequence ID" value="OLQ81151.1"/>
    <property type="molecule type" value="Genomic_DNA"/>
</dbReference>
<keyword evidence="6" id="KW-1185">Reference proteome</keyword>
<keyword evidence="3" id="KW-0812">Transmembrane</keyword>
<evidence type="ECO:0000259" key="4">
    <source>
        <dbReference type="PROSITE" id="PS50076"/>
    </source>
</evidence>
<sequence>MTSFHDILGTDSNTPSADVKRRYKLLSSRLHPDKGGSKAIMQLLVQAYEKIGQGKGHEEAVRTIHSRNATSEADKQKLQQLERDCQALRRINEDLDRQFKLEQQKSKLLAEESERYMSASEDELKWLRRENKRLNSQLEEARRKLSDTNRTVTTVSPRTKTAPSPSPLSEISPKVINQIKALGRVNLRRFGLMLMMPVVIAGLLFTLGKEPLLAMMTLFEEPQPKPEVKVTIVNNNPADDLQLQAQPAVTLISAAPAKPVLVPRIQLERAVGVWQLRYFEENNRPYIAVRSEKGSYIVRGCDAKFQYYRNSNLRSGRMAANLIFDRKERHFLVYNIPYGNGSFAGNWAESKSLLINGEYFPNEGFSAVYQELEMLCMRY</sequence>
<evidence type="ECO:0000256" key="3">
    <source>
        <dbReference type="SAM" id="Phobius"/>
    </source>
</evidence>
<dbReference type="CDD" id="cd06257">
    <property type="entry name" value="DnaJ"/>
    <property type="match status" value="1"/>
</dbReference>
<dbReference type="SUPFAM" id="SSF46565">
    <property type="entry name" value="Chaperone J-domain"/>
    <property type="match status" value="1"/>
</dbReference>
<dbReference type="SMART" id="SM00271">
    <property type="entry name" value="DnaJ"/>
    <property type="match status" value="1"/>
</dbReference>
<evidence type="ECO:0000256" key="2">
    <source>
        <dbReference type="SAM" id="MobiDB-lite"/>
    </source>
</evidence>
<feature type="domain" description="J" evidence="4">
    <location>
        <begin position="3"/>
        <end position="69"/>
    </location>
</feature>
<proteinExistence type="predicted"/>
<gene>
    <name evidence="5" type="ORF">BIT28_07975</name>
</gene>
<evidence type="ECO:0000256" key="1">
    <source>
        <dbReference type="ARBA" id="ARBA00023186"/>
    </source>
</evidence>
<dbReference type="AlphaFoldDB" id="A0A1Q9H0T3"/>
<protein>
    <recommendedName>
        <fullName evidence="4">J domain-containing protein</fullName>
    </recommendedName>
</protein>
<accession>A0A1Q9H0T3</accession>
<feature type="transmembrane region" description="Helical" evidence="3">
    <location>
        <begin position="190"/>
        <end position="208"/>
    </location>
</feature>
<dbReference type="Proteomes" id="UP000186905">
    <property type="component" value="Unassembled WGS sequence"/>
</dbReference>
<keyword evidence="3" id="KW-1133">Transmembrane helix</keyword>
<dbReference type="PROSITE" id="PS50076">
    <property type="entry name" value="DNAJ_2"/>
    <property type="match status" value="1"/>
</dbReference>
<feature type="compositionally biased region" description="Polar residues" evidence="2">
    <location>
        <begin position="148"/>
        <end position="169"/>
    </location>
</feature>
<dbReference type="RefSeq" id="WP_075762089.1">
    <property type="nucleotide sequence ID" value="NZ_MJIL01000044.1"/>
</dbReference>
<dbReference type="InterPro" id="IPR036869">
    <property type="entry name" value="J_dom_sf"/>
</dbReference>
<reference evidence="5 6" key="1">
    <citation type="submission" date="2016-09" db="EMBL/GenBank/DDBJ databases">
        <title>Photobacterium proteolyticum sp. nov. a protease producing bacterium isolated from ocean sediments of Laizhou Bay.</title>
        <authorList>
            <person name="Li Y."/>
        </authorList>
    </citation>
    <scope>NUCLEOTIDE SEQUENCE [LARGE SCALE GENOMIC DNA]</scope>
    <source>
        <strain evidence="5 6">13-12</strain>
    </source>
</reference>
<keyword evidence="1" id="KW-0143">Chaperone</keyword>
<dbReference type="OrthoDB" id="581986at2"/>
<comment type="caution">
    <text evidence="5">The sequence shown here is derived from an EMBL/GenBank/DDBJ whole genome shotgun (WGS) entry which is preliminary data.</text>
</comment>
<keyword evidence="3" id="KW-0472">Membrane</keyword>
<organism evidence="5 6">
    <name type="scientific">Photobacterium proteolyticum</name>
    <dbReference type="NCBI Taxonomy" id="1903952"/>
    <lineage>
        <taxon>Bacteria</taxon>
        <taxon>Pseudomonadati</taxon>
        <taxon>Pseudomonadota</taxon>
        <taxon>Gammaproteobacteria</taxon>
        <taxon>Vibrionales</taxon>
        <taxon>Vibrionaceae</taxon>
        <taxon>Photobacterium</taxon>
    </lineage>
</organism>
<feature type="region of interest" description="Disordered" evidence="2">
    <location>
        <begin position="140"/>
        <end position="169"/>
    </location>
</feature>
<evidence type="ECO:0000313" key="5">
    <source>
        <dbReference type="EMBL" id="OLQ81151.1"/>
    </source>
</evidence>